<evidence type="ECO:0000256" key="1">
    <source>
        <dbReference type="ARBA" id="ARBA00022801"/>
    </source>
</evidence>
<dbReference type="Pfam" id="PF12710">
    <property type="entry name" value="HAD"/>
    <property type="match status" value="1"/>
</dbReference>
<name>A0A507QZL8_MONPU</name>
<dbReference type="AlphaFoldDB" id="A0A507QZL8"/>
<proteinExistence type="predicted"/>
<reference evidence="2 3" key="1">
    <citation type="submission" date="2019-06" db="EMBL/GenBank/DDBJ databases">
        <title>Wine fermentation using esterase from Monascus purpureus.</title>
        <authorList>
            <person name="Geng C."/>
            <person name="Zhang Y."/>
        </authorList>
    </citation>
    <scope>NUCLEOTIDE SEQUENCE [LARGE SCALE GENOMIC DNA]</scope>
    <source>
        <strain evidence="2">HQ1</strain>
    </source>
</reference>
<keyword evidence="3" id="KW-1185">Reference proteome</keyword>
<dbReference type="InterPro" id="IPR050849">
    <property type="entry name" value="HAD-like_hydrolase_phosphatase"/>
</dbReference>
<gene>
    <name evidence="2" type="ORF">MPDQ_005595</name>
</gene>
<dbReference type="InterPro" id="IPR023214">
    <property type="entry name" value="HAD_sf"/>
</dbReference>
<evidence type="ECO:0008006" key="4">
    <source>
        <dbReference type="Google" id="ProtNLM"/>
    </source>
</evidence>
<dbReference type="NCBIfam" id="TIGR01488">
    <property type="entry name" value="HAD-SF-IB"/>
    <property type="match status" value="1"/>
</dbReference>
<protein>
    <recommendedName>
        <fullName evidence="4">Phosphoserine phosphatase</fullName>
    </recommendedName>
</protein>
<keyword evidence="1" id="KW-0378">Hydrolase</keyword>
<dbReference type="EMBL" id="VIFY01000040">
    <property type="protein sequence ID" value="TQB73672.1"/>
    <property type="molecule type" value="Genomic_DNA"/>
</dbReference>
<comment type="caution">
    <text evidence="2">The sequence shown here is derived from an EMBL/GenBank/DDBJ whole genome shotgun (WGS) entry which is preliminary data.</text>
</comment>
<accession>A0A507QZL8</accession>
<dbReference type="SUPFAM" id="SSF56784">
    <property type="entry name" value="HAD-like"/>
    <property type="match status" value="1"/>
</dbReference>
<sequence length="249" mass="27847">MGSTELPYIATNPKIIFFTDFDGTITLKDSNDYLTDNLGYGYTKRRQGNEDVLSGKATFSVKPGFDECIQVLKENMQLDPYFTEFYYWAKENNVPIVVVSSGMRPIISALFEVLLGHKPDPKHLAIVANDVESRDGKDINSPGGWQIKYHDDSHFGHDKSLEIKPYAALPADKRPTLLYAGDGVSDLSAAAETDLLFAKKGHDLIKYCEREGMPFTIFEDWSTILATTKDIHSGKTSPKKVAEEGLEKR</sequence>
<organism evidence="2 3">
    <name type="scientific">Monascus purpureus</name>
    <name type="common">Red mold</name>
    <name type="synonym">Monascus anka</name>
    <dbReference type="NCBI Taxonomy" id="5098"/>
    <lineage>
        <taxon>Eukaryota</taxon>
        <taxon>Fungi</taxon>
        <taxon>Dikarya</taxon>
        <taxon>Ascomycota</taxon>
        <taxon>Pezizomycotina</taxon>
        <taxon>Eurotiomycetes</taxon>
        <taxon>Eurotiomycetidae</taxon>
        <taxon>Eurotiales</taxon>
        <taxon>Aspergillaceae</taxon>
        <taxon>Monascus</taxon>
    </lineage>
</organism>
<dbReference type="STRING" id="5098.A0A507QZL8"/>
<evidence type="ECO:0000313" key="2">
    <source>
        <dbReference type="EMBL" id="TQB73672.1"/>
    </source>
</evidence>
<dbReference type="PANTHER" id="PTHR28181">
    <property type="entry name" value="UPF0655 PROTEIN YCR015C"/>
    <property type="match status" value="1"/>
</dbReference>
<dbReference type="InterPro" id="IPR036412">
    <property type="entry name" value="HAD-like_sf"/>
</dbReference>
<dbReference type="PANTHER" id="PTHR28181:SF2">
    <property type="entry name" value="PHOSPHORIC MONOESTER HYDROLASE"/>
    <property type="match status" value="1"/>
</dbReference>
<evidence type="ECO:0000313" key="3">
    <source>
        <dbReference type="Proteomes" id="UP000319663"/>
    </source>
</evidence>
<dbReference type="Gene3D" id="3.40.50.1000">
    <property type="entry name" value="HAD superfamily/HAD-like"/>
    <property type="match status" value="1"/>
</dbReference>
<dbReference type="InterPro" id="IPR006384">
    <property type="entry name" value="HAD_hydro_PyrdxlP_Pase-like"/>
</dbReference>
<dbReference type="GO" id="GO:0016791">
    <property type="term" value="F:phosphatase activity"/>
    <property type="evidence" value="ECO:0007669"/>
    <property type="project" value="InterPro"/>
</dbReference>
<dbReference type="Proteomes" id="UP000319663">
    <property type="component" value="Unassembled WGS sequence"/>
</dbReference>
<dbReference type="NCBIfam" id="TIGR01489">
    <property type="entry name" value="DKMTPPase-SF"/>
    <property type="match status" value="1"/>
</dbReference>
<dbReference type="Gene3D" id="3.90.1470.20">
    <property type="match status" value="1"/>
</dbReference>